<sequence length="108" mass="13135">MEDKKILVLKEVLDDLKKKRNTELKTEKQDLAHLMDGFTKMIEDYLAKFDEHELVIEMMKKYLFNKIETYLLQRNLEQYELIEISEVDDFLEQLSVIFKEKLGIDFKW</sequence>
<name>A0A0F9K5M9_9ZZZZ</name>
<dbReference type="AlphaFoldDB" id="A0A0F9K5M9"/>
<accession>A0A0F9K5M9</accession>
<organism evidence="1">
    <name type="scientific">marine sediment metagenome</name>
    <dbReference type="NCBI Taxonomy" id="412755"/>
    <lineage>
        <taxon>unclassified sequences</taxon>
        <taxon>metagenomes</taxon>
        <taxon>ecological metagenomes</taxon>
    </lineage>
</organism>
<comment type="caution">
    <text evidence="1">The sequence shown here is derived from an EMBL/GenBank/DDBJ whole genome shotgun (WGS) entry which is preliminary data.</text>
</comment>
<proteinExistence type="predicted"/>
<gene>
    <name evidence="1" type="ORF">LCGC14_1370480</name>
</gene>
<dbReference type="EMBL" id="LAZR01008648">
    <property type="protein sequence ID" value="KKM77394.1"/>
    <property type="molecule type" value="Genomic_DNA"/>
</dbReference>
<evidence type="ECO:0000313" key="1">
    <source>
        <dbReference type="EMBL" id="KKM77394.1"/>
    </source>
</evidence>
<protein>
    <submittedName>
        <fullName evidence="1">Uncharacterized protein</fullName>
    </submittedName>
</protein>
<reference evidence="1" key="1">
    <citation type="journal article" date="2015" name="Nature">
        <title>Complex archaea that bridge the gap between prokaryotes and eukaryotes.</title>
        <authorList>
            <person name="Spang A."/>
            <person name="Saw J.H."/>
            <person name="Jorgensen S.L."/>
            <person name="Zaremba-Niedzwiedzka K."/>
            <person name="Martijn J."/>
            <person name="Lind A.E."/>
            <person name="van Eijk R."/>
            <person name="Schleper C."/>
            <person name="Guy L."/>
            <person name="Ettema T.J."/>
        </authorList>
    </citation>
    <scope>NUCLEOTIDE SEQUENCE</scope>
</reference>